<dbReference type="PROSITE" id="PS00135">
    <property type="entry name" value="TRYPSIN_SER"/>
    <property type="match status" value="1"/>
</dbReference>
<gene>
    <name evidence="6" type="ORF">GCM10022222_48070</name>
</gene>
<dbReference type="InterPro" id="IPR050430">
    <property type="entry name" value="Peptidase_S1"/>
</dbReference>
<evidence type="ECO:0000259" key="4">
    <source>
        <dbReference type="PROSITE" id="PS50240"/>
    </source>
</evidence>
<dbReference type="InterPro" id="IPR007110">
    <property type="entry name" value="Ig-like_dom"/>
</dbReference>
<evidence type="ECO:0000256" key="2">
    <source>
        <dbReference type="ARBA" id="ARBA00023157"/>
    </source>
</evidence>
<protein>
    <recommendedName>
        <fullName evidence="8">Trypsin</fullName>
    </recommendedName>
</protein>
<organism evidence="6 7">
    <name type="scientific">Amycolatopsis ultiminotia</name>
    <dbReference type="NCBI Taxonomy" id="543629"/>
    <lineage>
        <taxon>Bacteria</taxon>
        <taxon>Bacillati</taxon>
        <taxon>Actinomycetota</taxon>
        <taxon>Actinomycetes</taxon>
        <taxon>Pseudonocardiales</taxon>
        <taxon>Pseudonocardiaceae</taxon>
        <taxon>Amycolatopsis</taxon>
    </lineage>
</organism>
<feature type="chain" id="PRO_5047515873" description="Trypsin" evidence="3">
    <location>
        <begin position="20"/>
        <end position="373"/>
    </location>
</feature>
<dbReference type="PRINTS" id="PR00722">
    <property type="entry name" value="CHYMOTRYPSIN"/>
</dbReference>
<dbReference type="InterPro" id="IPR009003">
    <property type="entry name" value="Peptidase_S1_PA"/>
</dbReference>
<dbReference type="Proteomes" id="UP001500689">
    <property type="component" value="Unassembled WGS sequence"/>
</dbReference>
<dbReference type="Pfam" id="PF00089">
    <property type="entry name" value="Trypsin"/>
    <property type="match status" value="1"/>
</dbReference>
<dbReference type="InterPro" id="IPR043504">
    <property type="entry name" value="Peptidase_S1_PA_chymotrypsin"/>
</dbReference>
<dbReference type="Gene3D" id="2.40.10.10">
    <property type="entry name" value="Trypsin-like serine proteases"/>
    <property type="match status" value="1"/>
</dbReference>
<feature type="domain" description="Peptidase S1" evidence="4">
    <location>
        <begin position="25"/>
        <end position="324"/>
    </location>
</feature>
<dbReference type="PANTHER" id="PTHR24276">
    <property type="entry name" value="POLYSERASE-RELATED"/>
    <property type="match status" value="1"/>
</dbReference>
<comment type="caution">
    <text evidence="6">The sequence shown here is derived from an EMBL/GenBank/DDBJ whole genome shotgun (WGS) entry which is preliminary data.</text>
</comment>
<dbReference type="InterPro" id="IPR033116">
    <property type="entry name" value="TRYPSIN_SER"/>
</dbReference>
<proteinExistence type="inferred from homology"/>
<dbReference type="PROSITE" id="PS50835">
    <property type="entry name" value="IG_LIKE"/>
    <property type="match status" value="1"/>
</dbReference>
<dbReference type="CDD" id="cd00190">
    <property type="entry name" value="Tryp_SPc"/>
    <property type="match status" value="1"/>
</dbReference>
<reference evidence="7" key="1">
    <citation type="journal article" date="2019" name="Int. J. Syst. Evol. Microbiol.">
        <title>The Global Catalogue of Microorganisms (GCM) 10K type strain sequencing project: providing services to taxonomists for standard genome sequencing and annotation.</title>
        <authorList>
            <consortium name="The Broad Institute Genomics Platform"/>
            <consortium name="The Broad Institute Genome Sequencing Center for Infectious Disease"/>
            <person name="Wu L."/>
            <person name="Ma J."/>
        </authorList>
    </citation>
    <scope>NUCLEOTIDE SEQUENCE [LARGE SCALE GENOMIC DNA]</scope>
    <source>
        <strain evidence="7">JCM 16898</strain>
    </source>
</reference>
<evidence type="ECO:0000259" key="5">
    <source>
        <dbReference type="PROSITE" id="PS50835"/>
    </source>
</evidence>
<accession>A0ABP6X0C4</accession>
<evidence type="ECO:0000256" key="1">
    <source>
        <dbReference type="ARBA" id="ARBA00007664"/>
    </source>
</evidence>
<keyword evidence="2" id="KW-1015">Disulfide bond</keyword>
<feature type="domain" description="Ig-like" evidence="5">
    <location>
        <begin position="277"/>
        <end position="367"/>
    </location>
</feature>
<keyword evidence="3" id="KW-0732">Signal</keyword>
<evidence type="ECO:0000313" key="7">
    <source>
        <dbReference type="Proteomes" id="UP001500689"/>
    </source>
</evidence>
<dbReference type="EMBL" id="BAAAZN010000010">
    <property type="protein sequence ID" value="GAA3558901.1"/>
    <property type="molecule type" value="Genomic_DNA"/>
</dbReference>
<dbReference type="SMART" id="SM00020">
    <property type="entry name" value="Tryp_SPc"/>
    <property type="match status" value="1"/>
</dbReference>
<dbReference type="SUPFAM" id="SSF50494">
    <property type="entry name" value="Trypsin-like serine proteases"/>
    <property type="match status" value="1"/>
</dbReference>
<evidence type="ECO:0000256" key="3">
    <source>
        <dbReference type="SAM" id="SignalP"/>
    </source>
</evidence>
<comment type="similarity">
    <text evidence="1">Belongs to the peptidase S1 family.</text>
</comment>
<name>A0ABP6X0C4_9PSEU</name>
<keyword evidence="7" id="KW-1185">Reference proteome</keyword>
<dbReference type="PROSITE" id="PS50240">
    <property type="entry name" value="TRYPSIN_DOM"/>
    <property type="match status" value="1"/>
</dbReference>
<dbReference type="InterPro" id="IPR001254">
    <property type="entry name" value="Trypsin_dom"/>
</dbReference>
<dbReference type="Gene3D" id="2.60.40.2700">
    <property type="match status" value="1"/>
</dbReference>
<feature type="signal peptide" evidence="3">
    <location>
        <begin position="1"/>
        <end position="19"/>
    </location>
</feature>
<dbReference type="PANTHER" id="PTHR24276:SF98">
    <property type="entry name" value="FI18310P1-RELATED"/>
    <property type="match status" value="1"/>
</dbReference>
<dbReference type="InterPro" id="IPR001314">
    <property type="entry name" value="Peptidase_S1A"/>
</dbReference>
<evidence type="ECO:0008006" key="8">
    <source>
        <dbReference type="Google" id="ProtNLM"/>
    </source>
</evidence>
<evidence type="ECO:0000313" key="6">
    <source>
        <dbReference type="EMBL" id="GAA3558901.1"/>
    </source>
</evidence>
<sequence>MHRTVTVCGATLVAVVVAAAPAAAVSGGDKAASGAAPWMATIAFKGDDPLVQRASCGGALIAPDRVATAAHCLDHVDPTHLEVHLGGGTLSTDPGTTVPIRGWSLHPGFRLIPSPQAPQDPSKSSVADDGAIIELAHPVFGVTPLPVAATAPAPGSTVDVYGHGLTKAVDPKDPTASLGDELAHGELKVIDDKACGKSFGSPDLIDGASVLCTATAGTTVCTGDSGGPLVEHTPLGDRLAGIVSFAGEVQGKQCGEPAANGFADATALRSFLTQPHPPLAPMTDGHPRITGTKAAGNTLTCRAPHWRAGSPDQVQYGWYYGKTDPSGFELFLPIDGAKDSTLKLTPERAGQKLECSVDASTAGGTVSQLAEPV</sequence>
<dbReference type="RefSeq" id="WP_344863460.1">
    <property type="nucleotide sequence ID" value="NZ_BAAAZN010000010.1"/>
</dbReference>